<dbReference type="Pfam" id="PF13857">
    <property type="entry name" value="Ank_5"/>
    <property type="match status" value="1"/>
</dbReference>
<dbReference type="Gene3D" id="1.25.40.20">
    <property type="entry name" value="Ankyrin repeat-containing domain"/>
    <property type="match status" value="3"/>
</dbReference>
<feature type="repeat" description="ANK" evidence="3">
    <location>
        <begin position="262"/>
        <end position="294"/>
    </location>
</feature>
<keyword evidence="5" id="KW-1185">Reference proteome</keyword>
<dbReference type="AlphaFoldDB" id="A0AA88KW63"/>
<dbReference type="PANTHER" id="PTHR24198:SF165">
    <property type="entry name" value="ANKYRIN REPEAT-CONTAINING PROTEIN-RELATED"/>
    <property type="match status" value="1"/>
</dbReference>
<accession>A0AA88KW63</accession>
<protein>
    <submittedName>
        <fullName evidence="4">Uncharacterized protein</fullName>
    </submittedName>
</protein>
<sequence>NILKYSPDIDNKSNQESLKIAVFGYAKKVVEALLEYGFSVIPEDANNRELFRSAVEKGYVKIVDDFLKYGANVNMLFGRSRNGKGLTPLHIAVIIKQVEMANLLISNEADINARNKKGKTPLIMLISSGQFYGNQGHSKLSTERLSSTLMRTLFWTRHNTSQTMGPLYLPSTHIPKCNNILKYSPDIDNKSNQESLKIAVFGYAKKVVEALLEYGFSVIPEDANNRELFRSAVEKGYVKIVDDFLKYGANVNMLFGRSRNGKGLTPLHIAVIIKQVEMANLLISNEADINARNKKGKTPLIMLISSGQFYGNHGARVNSQDNDGRTALHYACINGFDESVEELLEHGSDINITCKDGRKALDLYLRDALSETCVKLIGGSAFFIENIPVVQFATEQE</sequence>
<dbReference type="InterPro" id="IPR036770">
    <property type="entry name" value="Ankyrin_rpt-contain_sf"/>
</dbReference>
<dbReference type="PROSITE" id="PS50088">
    <property type="entry name" value="ANK_REPEAT"/>
    <property type="match status" value="3"/>
</dbReference>
<evidence type="ECO:0000313" key="4">
    <source>
        <dbReference type="EMBL" id="KAK2706047.1"/>
    </source>
</evidence>
<dbReference type="PANTHER" id="PTHR24198">
    <property type="entry name" value="ANKYRIN REPEAT AND PROTEIN KINASE DOMAIN-CONTAINING PROTEIN"/>
    <property type="match status" value="1"/>
</dbReference>
<keyword evidence="2 3" id="KW-0040">ANK repeat</keyword>
<dbReference type="InterPro" id="IPR002110">
    <property type="entry name" value="Ankyrin_rpt"/>
</dbReference>
<feature type="repeat" description="ANK" evidence="3">
    <location>
        <begin position="323"/>
        <end position="355"/>
    </location>
</feature>
<dbReference type="SUPFAM" id="SSF48403">
    <property type="entry name" value="Ankyrin repeat"/>
    <property type="match status" value="2"/>
</dbReference>
<feature type="non-terminal residue" evidence="4">
    <location>
        <position position="397"/>
    </location>
</feature>
<dbReference type="Pfam" id="PF12796">
    <property type="entry name" value="Ank_2"/>
    <property type="match status" value="2"/>
</dbReference>
<reference evidence="4" key="1">
    <citation type="submission" date="2023-07" db="EMBL/GenBank/DDBJ databases">
        <title>Chromosome-level genome assembly of Artemia franciscana.</title>
        <authorList>
            <person name="Jo E."/>
        </authorList>
    </citation>
    <scope>NUCLEOTIDE SEQUENCE</scope>
    <source>
        <tissue evidence="4">Whole body</tissue>
    </source>
</reference>
<comment type="caution">
    <text evidence="4">The sequence shown here is derived from an EMBL/GenBank/DDBJ whole genome shotgun (WGS) entry which is preliminary data.</text>
</comment>
<proteinExistence type="predicted"/>
<dbReference type="EMBL" id="JAVRJZ010000020">
    <property type="protein sequence ID" value="KAK2706047.1"/>
    <property type="molecule type" value="Genomic_DNA"/>
</dbReference>
<keyword evidence="1" id="KW-0677">Repeat</keyword>
<evidence type="ECO:0000256" key="2">
    <source>
        <dbReference type="ARBA" id="ARBA00023043"/>
    </source>
</evidence>
<name>A0AA88KW63_ARTSF</name>
<gene>
    <name evidence="4" type="ORF">QYM36_016161</name>
</gene>
<dbReference type="SMART" id="SM00248">
    <property type="entry name" value="ANK"/>
    <property type="match status" value="7"/>
</dbReference>
<dbReference type="PROSITE" id="PS50297">
    <property type="entry name" value="ANK_REP_REGION"/>
    <property type="match status" value="3"/>
</dbReference>
<evidence type="ECO:0000256" key="3">
    <source>
        <dbReference type="PROSITE-ProRule" id="PRU00023"/>
    </source>
</evidence>
<feature type="repeat" description="ANK" evidence="3">
    <location>
        <begin position="84"/>
        <end position="116"/>
    </location>
</feature>
<evidence type="ECO:0000313" key="5">
    <source>
        <dbReference type="Proteomes" id="UP001187531"/>
    </source>
</evidence>
<organism evidence="4 5">
    <name type="scientific">Artemia franciscana</name>
    <name type="common">Brine shrimp</name>
    <name type="synonym">Artemia sanfranciscana</name>
    <dbReference type="NCBI Taxonomy" id="6661"/>
    <lineage>
        <taxon>Eukaryota</taxon>
        <taxon>Metazoa</taxon>
        <taxon>Ecdysozoa</taxon>
        <taxon>Arthropoda</taxon>
        <taxon>Crustacea</taxon>
        <taxon>Branchiopoda</taxon>
        <taxon>Anostraca</taxon>
        <taxon>Artemiidae</taxon>
        <taxon>Artemia</taxon>
    </lineage>
</organism>
<dbReference type="Proteomes" id="UP001187531">
    <property type="component" value="Unassembled WGS sequence"/>
</dbReference>
<evidence type="ECO:0000256" key="1">
    <source>
        <dbReference type="ARBA" id="ARBA00022737"/>
    </source>
</evidence>